<evidence type="ECO:0000313" key="2">
    <source>
        <dbReference type="Proteomes" id="UP001417504"/>
    </source>
</evidence>
<gene>
    <name evidence="1" type="ORF">Sjap_025562</name>
</gene>
<keyword evidence="2" id="KW-1185">Reference proteome</keyword>
<name>A0AAP0E205_9MAGN</name>
<comment type="caution">
    <text evidence="1">The sequence shown here is derived from an EMBL/GenBank/DDBJ whole genome shotgun (WGS) entry which is preliminary data.</text>
</comment>
<reference evidence="1 2" key="1">
    <citation type="submission" date="2024-01" db="EMBL/GenBank/DDBJ databases">
        <title>Genome assemblies of Stephania.</title>
        <authorList>
            <person name="Yang L."/>
        </authorList>
    </citation>
    <scope>NUCLEOTIDE SEQUENCE [LARGE SCALE GENOMIC DNA]</scope>
    <source>
        <strain evidence="1">QJT</strain>
        <tissue evidence="1">Leaf</tissue>
    </source>
</reference>
<dbReference type="EMBL" id="JBBNAE010000011">
    <property type="protein sequence ID" value="KAK9085151.1"/>
    <property type="molecule type" value="Genomic_DNA"/>
</dbReference>
<evidence type="ECO:0000313" key="1">
    <source>
        <dbReference type="EMBL" id="KAK9085151.1"/>
    </source>
</evidence>
<dbReference type="Proteomes" id="UP001417504">
    <property type="component" value="Unassembled WGS sequence"/>
</dbReference>
<accession>A0AAP0E205</accession>
<sequence length="256" mass="29329">MSMESPREHNEHEHNECRCGCFSTFRNKKLAQGGREDTLGRLLPELILRLLDERTLMMENGKELLKALNVLILRIMVVFIPEMHLNCMKRREKGKMSQNKTSPTSPSRPLFLCIRCNISIPSPLLRHPVSSSPPSSSSSSLSSSSSSLNIAPSLCNSDLQITQRWPGLLHWLKHSLQDEQQIYGALFVLRILAGSMSEYIYVLSKKLGRDCTPLELYLHVHTKKHDGQTFIDARSERVNFDKEKVRCKFDQYSNMK</sequence>
<protein>
    <submittedName>
        <fullName evidence="1">Uncharacterized protein</fullName>
    </submittedName>
</protein>
<proteinExistence type="predicted"/>
<dbReference type="AlphaFoldDB" id="A0AAP0E205"/>
<organism evidence="1 2">
    <name type="scientific">Stephania japonica</name>
    <dbReference type="NCBI Taxonomy" id="461633"/>
    <lineage>
        <taxon>Eukaryota</taxon>
        <taxon>Viridiplantae</taxon>
        <taxon>Streptophyta</taxon>
        <taxon>Embryophyta</taxon>
        <taxon>Tracheophyta</taxon>
        <taxon>Spermatophyta</taxon>
        <taxon>Magnoliopsida</taxon>
        <taxon>Ranunculales</taxon>
        <taxon>Menispermaceae</taxon>
        <taxon>Menispermoideae</taxon>
        <taxon>Cissampelideae</taxon>
        <taxon>Stephania</taxon>
    </lineage>
</organism>